<feature type="non-terminal residue" evidence="1">
    <location>
        <position position="1"/>
    </location>
</feature>
<accession>A0A0K2UNJ4</accession>
<protein>
    <submittedName>
        <fullName evidence="1">Uncharacterized protein</fullName>
    </submittedName>
</protein>
<sequence length="45" mass="5869">FPLFFRWYFWSHRLPLHWILYRPINSKHIFDHLPFHLSRRDNEEC</sequence>
<dbReference type="AlphaFoldDB" id="A0A0K2UNJ4"/>
<feature type="non-terminal residue" evidence="1">
    <location>
        <position position="45"/>
    </location>
</feature>
<organism evidence="1">
    <name type="scientific">Lepeophtheirus salmonis</name>
    <name type="common">Salmon louse</name>
    <name type="synonym">Caligus salmonis</name>
    <dbReference type="NCBI Taxonomy" id="72036"/>
    <lineage>
        <taxon>Eukaryota</taxon>
        <taxon>Metazoa</taxon>
        <taxon>Ecdysozoa</taxon>
        <taxon>Arthropoda</taxon>
        <taxon>Crustacea</taxon>
        <taxon>Multicrustacea</taxon>
        <taxon>Hexanauplia</taxon>
        <taxon>Copepoda</taxon>
        <taxon>Siphonostomatoida</taxon>
        <taxon>Caligidae</taxon>
        <taxon>Lepeophtheirus</taxon>
    </lineage>
</organism>
<dbReference type="EMBL" id="HACA01022086">
    <property type="protein sequence ID" value="CDW39447.1"/>
    <property type="molecule type" value="Transcribed_RNA"/>
</dbReference>
<evidence type="ECO:0000313" key="1">
    <source>
        <dbReference type="EMBL" id="CDW39447.1"/>
    </source>
</evidence>
<proteinExistence type="predicted"/>
<reference evidence="1" key="1">
    <citation type="submission" date="2014-05" db="EMBL/GenBank/DDBJ databases">
        <authorList>
            <person name="Chronopoulou M."/>
        </authorList>
    </citation>
    <scope>NUCLEOTIDE SEQUENCE</scope>
    <source>
        <tissue evidence="1">Whole organism</tissue>
    </source>
</reference>
<name>A0A0K2UNJ4_LEPSM</name>